<dbReference type="EMBL" id="KV453847">
    <property type="protein sequence ID" value="ODV87971.1"/>
    <property type="molecule type" value="Genomic_DNA"/>
</dbReference>
<dbReference type="GO" id="GO:0032993">
    <property type="term" value="C:protein-DNA complex"/>
    <property type="evidence" value="ECO:0007669"/>
    <property type="project" value="TreeGrafter"/>
</dbReference>
<dbReference type="GO" id="GO:0006285">
    <property type="term" value="P:base-excision repair, AP site formation"/>
    <property type="evidence" value="ECO:0007669"/>
    <property type="project" value="UniProtKB-ARBA"/>
</dbReference>
<name>A0A1E4T8B5_9ASCO</name>
<evidence type="ECO:0000256" key="2">
    <source>
        <dbReference type="ARBA" id="ARBA00022763"/>
    </source>
</evidence>
<evidence type="ECO:0000256" key="3">
    <source>
        <dbReference type="ARBA" id="ARBA00023204"/>
    </source>
</evidence>
<gene>
    <name evidence="5" type="ORF">CANARDRAFT_26141</name>
</gene>
<dbReference type="Pfam" id="PF00730">
    <property type="entry name" value="HhH-GPD"/>
    <property type="match status" value="1"/>
</dbReference>
<accession>A0A1E4T8B5</accession>
<feature type="domain" description="HhH-GPD" evidence="4">
    <location>
        <begin position="144"/>
        <end position="316"/>
    </location>
</feature>
<evidence type="ECO:0000256" key="1">
    <source>
        <dbReference type="ARBA" id="ARBA00010817"/>
    </source>
</evidence>
<comment type="similarity">
    <text evidence="1">Belongs to the alkylbase DNA glycosidase AlkA family.</text>
</comment>
<dbReference type="GO" id="GO:0043916">
    <property type="term" value="F:DNA-7-methylguanine glycosylase activity"/>
    <property type="evidence" value="ECO:0007669"/>
    <property type="project" value="TreeGrafter"/>
</dbReference>
<sequence length="348" mass="39599">MPARTRTRTRSSSTDVVIVEPALKKQKQEVNVQLKKKKGTTTKKKEISTIPSTEVETYPQLNYFINGYKPITDVTIFEEFSAVHNDEFIRGLKYILEKDPLLIDVVLKTPFSSYLKLDPNSTITTKKYMENGRFYFDRLVSGLISQQISGKAAKSIKAKIIDNLSTSDEKLVGRLPSPETFNSQTVENLRSLGLSMKKAEYVKGLAKAFMIESEGDNELKLTHEFFQKSSDELIDSTLQSFKGIGPWSSSMFMMFGLERMNIFEVGDLGIKRGLSEFLKQRPELLKEVSDFVKNGGLKSNSVKKKKPPPKNYHSDEVMELVANQFEPYKSIFMLIIWRISDITIDALE</sequence>
<dbReference type="GO" id="GO:0032131">
    <property type="term" value="F:alkylated DNA binding"/>
    <property type="evidence" value="ECO:0007669"/>
    <property type="project" value="TreeGrafter"/>
</dbReference>
<dbReference type="CDD" id="cd00056">
    <property type="entry name" value="ENDO3c"/>
    <property type="match status" value="1"/>
</dbReference>
<dbReference type="SUPFAM" id="SSF48150">
    <property type="entry name" value="DNA-glycosylase"/>
    <property type="match status" value="1"/>
</dbReference>
<dbReference type="GO" id="GO:0006307">
    <property type="term" value="P:DNA alkylation repair"/>
    <property type="evidence" value="ECO:0007669"/>
    <property type="project" value="TreeGrafter"/>
</dbReference>
<dbReference type="InterPro" id="IPR011257">
    <property type="entry name" value="DNA_glycosylase"/>
</dbReference>
<dbReference type="PANTHER" id="PTHR43003:SF5">
    <property type="entry name" value="DNA-3-METHYLADENINE GLYCOSYLASE"/>
    <property type="match status" value="1"/>
</dbReference>
<dbReference type="Gene3D" id="1.10.340.30">
    <property type="entry name" value="Hypothetical protein, domain 2"/>
    <property type="match status" value="1"/>
</dbReference>
<keyword evidence="6" id="KW-1185">Reference proteome</keyword>
<organism evidence="5 6">
    <name type="scientific">[Candida] arabinofermentans NRRL YB-2248</name>
    <dbReference type="NCBI Taxonomy" id="983967"/>
    <lineage>
        <taxon>Eukaryota</taxon>
        <taxon>Fungi</taxon>
        <taxon>Dikarya</taxon>
        <taxon>Ascomycota</taxon>
        <taxon>Saccharomycotina</taxon>
        <taxon>Pichiomycetes</taxon>
        <taxon>Pichiales</taxon>
        <taxon>Pichiaceae</taxon>
        <taxon>Ogataea</taxon>
        <taxon>Ogataea/Candida clade</taxon>
    </lineage>
</organism>
<dbReference type="STRING" id="983967.A0A1E4T8B5"/>
<dbReference type="PANTHER" id="PTHR43003">
    <property type="entry name" value="DNA-3-METHYLADENINE GLYCOSYLASE"/>
    <property type="match status" value="1"/>
</dbReference>
<dbReference type="FunFam" id="1.10.340.30:FF:000004">
    <property type="entry name" value="DNA-3-methyladenine glycosylase II"/>
    <property type="match status" value="1"/>
</dbReference>
<evidence type="ECO:0000313" key="5">
    <source>
        <dbReference type="EMBL" id="ODV87971.1"/>
    </source>
</evidence>
<dbReference type="Gene3D" id="1.10.1670.40">
    <property type="match status" value="1"/>
</dbReference>
<protein>
    <recommendedName>
        <fullName evidence="4">HhH-GPD domain-containing protein</fullName>
    </recommendedName>
</protein>
<dbReference type="AlphaFoldDB" id="A0A1E4T8B5"/>
<dbReference type="InterPro" id="IPR003265">
    <property type="entry name" value="HhH-GPD_domain"/>
</dbReference>
<dbReference type="GO" id="GO:0008725">
    <property type="term" value="F:DNA-3-methyladenine glycosylase activity"/>
    <property type="evidence" value="ECO:0007669"/>
    <property type="project" value="TreeGrafter"/>
</dbReference>
<keyword evidence="3" id="KW-0234">DNA repair</keyword>
<evidence type="ECO:0000259" key="4">
    <source>
        <dbReference type="SMART" id="SM00478"/>
    </source>
</evidence>
<evidence type="ECO:0000313" key="6">
    <source>
        <dbReference type="Proteomes" id="UP000094801"/>
    </source>
</evidence>
<dbReference type="InterPro" id="IPR051912">
    <property type="entry name" value="Alkylbase_DNA_Glycosylase/TA"/>
</dbReference>
<dbReference type="OrthoDB" id="415889at2759"/>
<reference evidence="6" key="1">
    <citation type="submission" date="2016-04" db="EMBL/GenBank/DDBJ databases">
        <title>Comparative genomics of biotechnologically important yeasts.</title>
        <authorList>
            <consortium name="DOE Joint Genome Institute"/>
            <person name="Riley R."/>
            <person name="Haridas S."/>
            <person name="Wolfe K.H."/>
            <person name="Lopes M.R."/>
            <person name="Hittinger C.T."/>
            <person name="Goker M."/>
            <person name="Salamov A."/>
            <person name="Wisecaver J."/>
            <person name="Long T.M."/>
            <person name="Aerts A.L."/>
            <person name="Barry K."/>
            <person name="Choi C."/>
            <person name="Clum A."/>
            <person name="Coughlan A.Y."/>
            <person name="Deshpande S."/>
            <person name="Douglass A.P."/>
            <person name="Hanson S.J."/>
            <person name="Klenk H.-P."/>
            <person name="Labutti K."/>
            <person name="Lapidus A."/>
            <person name="Lindquist E."/>
            <person name="Lipzen A."/>
            <person name="Meier-Kolthoff J.P."/>
            <person name="Ohm R.A."/>
            <person name="Otillar R.P."/>
            <person name="Pangilinan J."/>
            <person name="Peng Y."/>
            <person name="Rokas A."/>
            <person name="Rosa C.A."/>
            <person name="Scheuner C."/>
            <person name="Sibirny A.A."/>
            <person name="Slot J.C."/>
            <person name="Stielow J.B."/>
            <person name="Sun H."/>
            <person name="Kurtzman C.P."/>
            <person name="Blackwell M."/>
            <person name="Grigoriev I.V."/>
            <person name="Jeffries T.W."/>
        </authorList>
    </citation>
    <scope>NUCLEOTIDE SEQUENCE [LARGE SCALE GENOMIC DNA]</scope>
    <source>
        <strain evidence="6">NRRL YB-2248</strain>
    </source>
</reference>
<dbReference type="GO" id="GO:0005634">
    <property type="term" value="C:nucleus"/>
    <property type="evidence" value="ECO:0007669"/>
    <property type="project" value="TreeGrafter"/>
</dbReference>
<dbReference type="Proteomes" id="UP000094801">
    <property type="component" value="Unassembled WGS sequence"/>
</dbReference>
<proteinExistence type="inferred from homology"/>
<keyword evidence="2" id="KW-0227">DNA damage</keyword>
<dbReference type="SMART" id="SM00478">
    <property type="entry name" value="ENDO3c"/>
    <property type="match status" value="1"/>
</dbReference>